<reference evidence="2 3" key="1">
    <citation type="submission" date="2019-06" db="EMBL/GenBank/DDBJ databases">
        <title>Whole genome shotgun sequence of Cellulomonas uda NBRC 3747.</title>
        <authorList>
            <person name="Hosoyama A."/>
            <person name="Uohara A."/>
            <person name="Ohji S."/>
            <person name="Ichikawa N."/>
        </authorList>
    </citation>
    <scope>NUCLEOTIDE SEQUENCE [LARGE SCALE GENOMIC DNA]</scope>
    <source>
        <strain evidence="2 3">NBRC 3747</strain>
    </source>
</reference>
<evidence type="ECO:0000256" key="1">
    <source>
        <dbReference type="SAM" id="MobiDB-lite"/>
    </source>
</evidence>
<sequence>MSVLDDVLTAARTGATPDAIARGLRLDRGLVDAALARLVARGDASAARTERPAPHAAASACSSCRPSPACAGCPLAARR</sequence>
<dbReference type="AlphaFoldDB" id="A0A4Y3K6N8"/>
<feature type="region of interest" description="Disordered" evidence="1">
    <location>
        <begin position="43"/>
        <end position="68"/>
    </location>
</feature>
<dbReference type="Gene3D" id="1.10.10.10">
    <property type="entry name" value="Winged helix-like DNA-binding domain superfamily/Winged helix DNA-binding domain"/>
    <property type="match status" value="1"/>
</dbReference>
<name>A0A4Y3K6N8_CELUD</name>
<evidence type="ECO:0000313" key="3">
    <source>
        <dbReference type="Proteomes" id="UP000315842"/>
    </source>
</evidence>
<evidence type="ECO:0000313" key="2">
    <source>
        <dbReference type="EMBL" id="GEA79602.1"/>
    </source>
</evidence>
<organism evidence="2 3">
    <name type="scientific">Cellulomonas uda</name>
    <dbReference type="NCBI Taxonomy" id="1714"/>
    <lineage>
        <taxon>Bacteria</taxon>
        <taxon>Bacillati</taxon>
        <taxon>Actinomycetota</taxon>
        <taxon>Actinomycetes</taxon>
        <taxon>Micrococcales</taxon>
        <taxon>Cellulomonadaceae</taxon>
        <taxon>Cellulomonas</taxon>
    </lineage>
</organism>
<feature type="compositionally biased region" description="Low complexity" evidence="1">
    <location>
        <begin position="54"/>
        <end position="68"/>
    </location>
</feature>
<protein>
    <recommendedName>
        <fullName evidence="4">Transcriptional regulator HTH-type FeoC domain-containing protein</fullName>
    </recommendedName>
</protein>
<keyword evidence="3" id="KW-1185">Reference proteome</keyword>
<evidence type="ECO:0008006" key="4">
    <source>
        <dbReference type="Google" id="ProtNLM"/>
    </source>
</evidence>
<proteinExistence type="predicted"/>
<accession>A0A4Y3K6N8</accession>
<dbReference type="RefSeq" id="WP_141317740.1">
    <property type="nucleotide sequence ID" value="NZ_BJLP01000001.1"/>
</dbReference>
<gene>
    <name evidence="2" type="ORF">CUD01_00460</name>
</gene>
<comment type="caution">
    <text evidence="2">The sequence shown here is derived from an EMBL/GenBank/DDBJ whole genome shotgun (WGS) entry which is preliminary data.</text>
</comment>
<dbReference type="InterPro" id="IPR036388">
    <property type="entry name" value="WH-like_DNA-bd_sf"/>
</dbReference>
<dbReference type="EMBL" id="BJLP01000001">
    <property type="protein sequence ID" value="GEA79602.1"/>
    <property type="molecule type" value="Genomic_DNA"/>
</dbReference>
<dbReference type="Proteomes" id="UP000315842">
    <property type="component" value="Unassembled WGS sequence"/>
</dbReference>